<keyword evidence="3" id="KW-1185">Reference proteome</keyword>
<dbReference type="EMBL" id="JARBJD010000197">
    <property type="protein sequence ID" value="KAK2947543.1"/>
    <property type="molecule type" value="Genomic_DNA"/>
</dbReference>
<evidence type="ECO:0000313" key="2">
    <source>
        <dbReference type="EMBL" id="KAK2947543.1"/>
    </source>
</evidence>
<feature type="chain" id="PRO_5045552969" description="Secreted protein" evidence="1">
    <location>
        <begin position="19"/>
        <end position="117"/>
    </location>
</feature>
<sequence length="117" mass="13473">MWGFFSSVLITVSRSGEGWSWRDDCDLQCSGGNSWIRGNEGSLSDIIRQLETSRFCVHFDNLLRPELFSLIRQPEIRSSPSESVSKCGIIGESFFSLHYRIRFDWTDRLLALLFCPC</sequence>
<gene>
    <name evidence="2" type="ORF">BLNAU_17509</name>
</gene>
<proteinExistence type="predicted"/>
<name>A0ABQ9X6X9_9EUKA</name>
<evidence type="ECO:0000256" key="1">
    <source>
        <dbReference type="SAM" id="SignalP"/>
    </source>
</evidence>
<evidence type="ECO:0008006" key="4">
    <source>
        <dbReference type="Google" id="ProtNLM"/>
    </source>
</evidence>
<accession>A0ABQ9X6X9</accession>
<organism evidence="2 3">
    <name type="scientific">Blattamonas nauphoetae</name>
    <dbReference type="NCBI Taxonomy" id="2049346"/>
    <lineage>
        <taxon>Eukaryota</taxon>
        <taxon>Metamonada</taxon>
        <taxon>Preaxostyla</taxon>
        <taxon>Oxymonadida</taxon>
        <taxon>Blattamonas</taxon>
    </lineage>
</organism>
<keyword evidence="1" id="KW-0732">Signal</keyword>
<comment type="caution">
    <text evidence="2">The sequence shown here is derived from an EMBL/GenBank/DDBJ whole genome shotgun (WGS) entry which is preliminary data.</text>
</comment>
<dbReference type="Proteomes" id="UP001281761">
    <property type="component" value="Unassembled WGS sequence"/>
</dbReference>
<protein>
    <recommendedName>
        <fullName evidence="4">Secreted protein</fullName>
    </recommendedName>
</protein>
<reference evidence="2 3" key="1">
    <citation type="journal article" date="2022" name="bioRxiv">
        <title>Genomics of Preaxostyla Flagellates Illuminates Evolutionary Transitions and the Path Towards Mitochondrial Loss.</title>
        <authorList>
            <person name="Novak L.V.F."/>
            <person name="Treitli S.C."/>
            <person name="Pyrih J."/>
            <person name="Halakuc P."/>
            <person name="Pipaliya S.V."/>
            <person name="Vacek V."/>
            <person name="Brzon O."/>
            <person name="Soukal P."/>
            <person name="Eme L."/>
            <person name="Dacks J.B."/>
            <person name="Karnkowska A."/>
            <person name="Elias M."/>
            <person name="Hampl V."/>
        </authorList>
    </citation>
    <scope>NUCLEOTIDE SEQUENCE [LARGE SCALE GENOMIC DNA]</scope>
    <source>
        <strain evidence="2">NAU3</strain>
        <tissue evidence="2">Gut</tissue>
    </source>
</reference>
<feature type="signal peptide" evidence="1">
    <location>
        <begin position="1"/>
        <end position="18"/>
    </location>
</feature>
<evidence type="ECO:0000313" key="3">
    <source>
        <dbReference type="Proteomes" id="UP001281761"/>
    </source>
</evidence>